<dbReference type="EMBL" id="CP051151">
    <property type="protein sequence ID" value="QLY40140.1"/>
    <property type="molecule type" value="Genomic_DNA"/>
</dbReference>
<dbReference type="Proteomes" id="UP000512167">
    <property type="component" value="Chromosome"/>
</dbReference>
<dbReference type="AlphaFoldDB" id="A0A7L6N1K0"/>
<accession>A0A7L6N1K0</accession>
<evidence type="ECO:0000313" key="1">
    <source>
        <dbReference type="EMBL" id="QLY40140.1"/>
    </source>
</evidence>
<dbReference type="KEGG" id="tbk:HF295_04385"/>
<sequence>MKLTLEEKTNQQKSKKKKHNNWNKTFTFIGIGCSAMKNRYTSPLFMGEDNNSV</sequence>
<protein>
    <submittedName>
        <fullName evidence="1">Uncharacterized protein</fullName>
    </submittedName>
</protein>
<gene>
    <name evidence="1" type="ORF">HF295_04385</name>
</gene>
<name>A0A7L6N1K0_9MOLU</name>
<dbReference type="RefSeq" id="WP_312030964.1">
    <property type="nucleotide sequence ID" value="NZ_CP051151.1"/>
</dbReference>
<evidence type="ECO:0000313" key="2">
    <source>
        <dbReference type="Proteomes" id="UP000512167"/>
    </source>
</evidence>
<reference evidence="1 2" key="1">
    <citation type="submission" date="2020-04" db="EMBL/GenBank/DDBJ databases">
        <authorList>
            <person name="Zheng R.K."/>
            <person name="Sun C.M."/>
        </authorList>
    </citation>
    <scope>NUCLEOTIDE SEQUENCE [LARGE SCALE GENOMIC DNA]</scope>
    <source>
        <strain evidence="2">zrk29</strain>
    </source>
</reference>
<organism evidence="1 2">
    <name type="scientific">Hujiaoplasma nucleasis</name>
    <dbReference type="NCBI Taxonomy" id="2725268"/>
    <lineage>
        <taxon>Bacteria</taxon>
        <taxon>Bacillati</taxon>
        <taxon>Mycoplasmatota</taxon>
        <taxon>Mollicutes</taxon>
        <taxon>Candidatus Izemoplasmatales</taxon>
        <taxon>Hujiaoplasmataceae</taxon>
        <taxon>Hujiaoplasma</taxon>
    </lineage>
</organism>
<keyword evidence="2" id="KW-1185">Reference proteome</keyword>
<proteinExistence type="predicted"/>